<dbReference type="PROSITE" id="PS50188">
    <property type="entry name" value="B302_SPRY"/>
    <property type="match status" value="1"/>
</dbReference>
<dbReference type="WBParaSite" id="GPLIN_001096800">
    <property type="protein sequence ID" value="GPLIN_001096800"/>
    <property type="gene ID" value="GPLIN_001096800"/>
</dbReference>
<dbReference type="Proteomes" id="UP000050741">
    <property type="component" value="Unassembled WGS sequence"/>
</dbReference>
<keyword evidence="1" id="KW-0040">ANK repeat</keyword>
<dbReference type="InterPro" id="IPR043136">
    <property type="entry name" value="B30.2/SPRY_sf"/>
</dbReference>
<organism evidence="3 4">
    <name type="scientific">Globodera pallida</name>
    <name type="common">Potato cyst nematode worm</name>
    <name type="synonym">Heterodera pallida</name>
    <dbReference type="NCBI Taxonomy" id="36090"/>
    <lineage>
        <taxon>Eukaryota</taxon>
        <taxon>Metazoa</taxon>
        <taxon>Ecdysozoa</taxon>
        <taxon>Nematoda</taxon>
        <taxon>Chromadorea</taxon>
        <taxon>Rhabditida</taxon>
        <taxon>Tylenchina</taxon>
        <taxon>Tylenchomorpha</taxon>
        <taxon>Tylenchoidea</taxon>
        <taxon>Heteroderidae</taxon>
        <taxon>Heteroderinae</taxon>
        <taxon>Globodera</taxon>
    </lineage>
</organism>
<evidence type="ECO:0000256" key="1">
    <source>
        <dbReference type="PROSITE-ProRule" id="PRU00023"/>
    </source>
</evidence>
<dbReference type="Gene3D" id="2.60.120.920">
    <property type="match status" value="1"/>
</dbReference>
<dbReference type="InterPro" id="IPR013320">
    <property type="entry name" value="ConA-like_dom_sf"/>
</dbReference>
<keyword evidence="3" id="KW-1185">Reference proteome</keyword>
<proteinExistence type="predicted"/>
<reference evidence="4" key="3">
    <citation type="submission" date="2016-06" db="UniProtKB">
        <authorList>
            <consortium name="WormBaseParasite"/>
        </authorList>
    </citation>
    <scope>IDENTIFICATION</scope>
</reference>
<reference evidence="3" key="2">
    <citation type="submission" date="2014-05" db="EMBL/GenBank/DDBJ databases">
        <title>The genome and life-stage specific transcriptomes of Globodera pallida elucidate key aspects of plant parasitism by a cyst nematode.</title>
        <authorList>
            <person name="Cotton J.A."/>
            <person name="Lilley C.J."/>
            <person name="Jones L.M."/>
            <person name="Kikuchi T."/>
            <person name="Reid A.J."/>
            <person name="Thorpe P."/>
            <person name="Tsai I.J."/>
            <person name="Beasley H."/>
            <person name="Blok V."/>
            <person name="Cock P.J.A."/>
            <person name="Van den Akker S.E."/>
            <person name="Holroyd N."/>
            <person name="Hunt M."/>
            <person name="Mantelin S."/>
            <person name="Naghra H."/>
            <person name="Pain A."/>
            <person name="Palomares-Rius J.E."/>
            <person name="Zarowiecki M."/>
            <person name="Berriman M."/>
            <person name="Jones J.T."/>
            <person name="Urwin P.E."/>
        </authorList>
    </citation>
    <scope>NUCLEOTIDE SEQUENCE [LARGE SCALE GENOMIC DNA]</scope>
    <source>
        <strain evidence="3">Lindley</strain>
    </source>
</reference>
<evidence type="ECO:0000259" key="2">
    <source>
        <dbReference type="PROSITE" id="PS50188"/>
    </source>
</evidence>
<dbReference type="SUPFAM" id="SSF49899">
    <property type="entry name" value="Concanavalin A-like lectins/glucanases"/>
    <property type="match status" value="1"/>
</dbReference>
<dbReference type="PROSITE" id="PS50297">
    <property type="entry name" value="ANK_REP_REGION"/>
    <property type="match status" value="1"/>
</dbReference>
<sequence>MRAMLKGPNADVLLSAKVNGVTALSVAVQEGNTEVAELLRAKGALDVKSPAMKFDLTPQNRWDSAVCVWGGHFKLFEPDRLIVEMTDILFGGVVAAERPIPKKDSGIFYYEMTILKLERNALVRIGLSTIRPPSRIFPERKYHLIKHGLPDEGWGYASNGIIFHGNDPLFGLFLEKEEKKKKEVEVSDSFGVGDVVGCGVNLATRQLICTKNGARLDTRDLFVSSAGDLFPIAAFFVRSEGRSNCKIEANFGPNFKYKFAVDK</sequence>
<reference evidence="3" key="1">
    <citation type="submission" date="2013-12" db="EMBL/GenBank/DDBJ databases">
        <authorList>
            <person name="Aslett M."/>
        </authorList>
    </citation>
    <scope>NUCLEOTIDE SEQUENCE [LARGE SCALE GENOMIC DNA]</scope>
    <source>
        <strain evidence="3">Lindley</strain>
    </source>
</reference>
<feature type="repeat" description="ANK" evidence="1">
    <location>
        <begin position="19"/>
        <end position="44"/>
    </location>
</feature>
<dbReference type="CDD" id="cd12885">
    <property type="entry name" value="SPRY_RanBP_like"/>
    <property type="match status" value="1"/>
</dbReference>
<dbReference type="InterPro" id="IPR044736">
    <property type="entry name" value="Gid1/RanBPM/SPLA_SPRY"/>
</dbReference>
<name>A0A183CDL4_GLOPA</name>
<dbReference type="AlphaFoldDB" id="A0A183CDL4"/>
<feature type="domain" description="B30.2/SPRY" evidence="2">
    <location>
        <begin position="34"/>
        <end position="256"/>
    </location>
</feature>
<protein>
    <submittedName>
        <fullName evidence="4">B30.2/SPRY domain-containing protein</fullName>
    </submittedName>
</protein>
<accession>A0A183CDL4</accession>
<dbReference type="SMART" id="SM00449">
    <property type="entry name" value="SPRY"/>
    <property type="match status" value="1"/>
</dbReference>
<evidence type="ECO:0000313" key="3">
    <source>
        <dbReference type="Proteomes" id="UP000050741"/>
    </source>
</evidence>
<dbReference type="InterPro" id="IPR002110">
    <property type="entry name" value="Ankyrin_rpt"/>
</dbReference>
<evidence type="ECO:0000313" key="4">
    <source>
        <dbReference type="WBParaSite" id="GPLIN_001096800"/>
    </source>
</evidence>
<dbReference type="InterPro" id="IPR001870">
    <property type="entry name" value="B30.2/SPRY"/>
</dbReference>
<dbReference type="PROSITE" id="PS50088">
    <property type="entry name" value="ANK_REPEAT"/>
    <property type="match status" value="1"/>
</dbReference>
<dbReference type="Pfam" id="PF00622">
    <property type="entry name" value="SPRY"/>
    <property type="match status" value="1"/>
</dbReference>
<dbReference type="InterPro" id="IPR003877">
    <property type="entry name" value="SPRY_dom"/>
</dbReference>